<organism evidence="1 2">
    <name type="scientific">Parageobacillus thermantarcticus</name>
    <dbReference type="NCBI Taxonomy" id="186116"/>
    <lineage>
        <taxon>Bacteria</taxon>
        <taxon>Bacillati</taxon>
        <taxon>Bacillota</taxon>
        <taxon>Bacilli</taxon>
        <taxon>Bacillales</taxon>
        <taxon>Anoxybacillaceae</taxon>
        <taxon>Parageobacillus</taxon>
    </lineage>
</organism>
<dbReference type="EMBL" id="FOJS01000023">
    <property type="protein sequence ID" value="SFA49942.1"/>
    <property type="molecule type" value="Genomic_DNA"/>
</dbReference>
<sequence>MTFEPDSNKVLLLTLPLVFGKIAANPLDGPPAFHRKFVWRLYPTEQTDE</sequence>
<dbReference type="STRING" id="186116.SAMN05192569_102325"/>
<protein>
    <submittedName>
        <fullName evidence="1">Uncharacterized protein</fullName>
    </submittedName>
</protein>
<accession>A0A1I0TDS2</accession>
<reference evidence="2" key="1">
    <citation type="submission" date="2016-10" db="EMBL/GenBank/DDBJ databases">
        <authorList>
            <person name="Varghese N."/>
            <person name="Submissions S."/>
        </authorList>
    </citation>
    <scope>NUCLEOTIDE SEQUENCE [LARGE SCALE GENOMIC DNA]</scope>
    <source>
        <strain evidence="2">M1</strain>
    </source>
</reference>
<evidence type="ECO:0000313" key="1">
    <source>
        <dbReference type="EMBL" id="SFA49942.1"/>
    </source>
</evidence>
<gene>
    <name evidence="1" type="ORF">SAMN05192569_102325</name>
</gene>
<keyword evidence="2" id="KW-1185">Reference proteome</keyword>
<dbReference type="Proteomes" id="UP000198650">
    <property type="component" value="Unassembled WGS sequence"/>
</dbReference>
<proteinExistence type="predicted"/>
<dbReference type="AlphaFoldDB" id="A0A1I0TDS2"/>
<name>A0A1I0TDS2_9BACL</name>
<evidence type="ECO:0000313" key="2">
    <source>
        <dbReference type="Proteomes" id="UP000198650"/>
    </source>
</evidence>